<dbReference type="SUPFAM" id="SSF54427">
    <property type="entry name" value="NTF2-like"/>
    <property type="match status" value="1"/>
</dbReference>
<protein>
    <recommendedName>
        <fullName evidence="3">SnoaL-like protein</fullName>
    </recommendedName>
</protein>
<dbReference type="InterPro" id="IPR032710">
    <property type="entry name" value="NTF2-like_dom_sf"/>
</dbReference>
<evidence type="ECO:0000313" key="1">
    <source>
        <dbReference type="EMBL" id="RZS62289.1"/>
    </source>
</evidence>
<dbReference type="RefSeq" id="WP_130415624.1">
    <property type="nucleotide sequence ID" value="NZ_SGWX01000001.1"/>
</dbReference>
<comment type="caution">
    <text evidence="1">The sequence shown here is derived from an EMBL/GenBank/DDBJ whole genome shotgun (WGS) entry which is preliminary data.</text>
</comment>
<organism evidence="1 2">
    <name type="scientific">Xylanimonas ulmi</name>
    <dbReference type="NCBI Taxonomy" id="228973"/>
    <lineage>
        <taxon>Bacteria</taxon>
        <taxon>Bacillati</taxon>
        <taxon>Actinomycetota</taxon>
        <taxon>Actinomycetes</taxon>
        <taxon>Micrococcales</taxon>
        <taxon>Promicromonosporaceae</taxon>
        <taxon>Xylanimonas</taxon>
    </lineage>
</organism>
<keyword evidence="2" id="KW-1185">Reference proteome</keyword>
<accession>A0A4Q7M826</accession>
<proteinExistence type="predicted"/>
<reference evidence="1 2" key="1">
    <citation type="submission" date="2019-02" db="EMBL/GenBank/DDBJ databases">
        <title>Sequencing the genomes of 1000 actinobacteria strains.</title>
        <authorList>
            <person name="Klenk H.-P."/>
        </authorList>
    </citation>
    <scope>NUCLEOTIDE SEQUENCE [LARGE SCALE GENOMIC DNA]</scope>
    <source>
        <strain evidence="1 2">DSM 16932</strain>
    </source>
</reference>
<name>A0A4Q7M826_9MICO</name>
<evidence type="ECO:0008006" key="3">
    <source>
        <dbReference type="Google" id="ProtNLM"/>
    </source>
</evidence>
<dbReference type="Gene3D" id="3.10.450.50">
    <property type="match status" value="1"/>
</dbReference>
<dbReference type="Proteomes" id="UP000293852">
    <property type="component" value="Unassembled WGS sequence"/>
</dbReference>
<dbReference type="EMBL" id="SGWX01000001">
    <property type="protein sequence ID" value="RZS62289.1"/>
    <property type="molecule type" value="Genomic_DNA"/>
</dbReference>
<sequence>MSHDTTRPHPDVPASMRVFLDRHTGSPTPQLLDAFAEGAVVRDEGRTMTGRDAIEAWLRGTSTAYTYTITVTGHVVGHVYARLEGDFPGGVADLDFAYETDAAGRIARLVIS</sequence>
<evidence type="ECO:0000313" key="2">
    <source>
        <dbReference type="Proteomes" id="UP000293852"/>
    </source>
</evidence>
<gene>
    <name evidence="1" type="ORF">EV386_2617</name>
</gene>
<dbReference type="AlphaFoldDB" id="A0A4Q7M826"/>
<dbReference type="OrthoDB" id="8684708at2"/>